<dbReference type="Gene3D" id="1.20.1560.10">
    <property type="entry name" value="ABC transporter type 1, transmembrane domain"/>
    <property type="match status" value="2"/>
</dbReference>
<evidence type="ECO:0000256" key="7">
    <source>
        <dbReference type="ARBA" id="ARBA00022989"/>
    </source>
</evidence>
<dbReference type="FunFam" id="3.40.50.300:FF:000854">
    <property type="entry name" value="Multidrug ABC transporter ATP-binding protein"/>
    <property type="match status" value="1"/>
</dbReference>
<evidence type="ECO:0000256" key="2">
    <source>
        <dbReference type="ARBA" id="ARBA00022448"/>
    </source>
</evidence>
<feature type="domain" description="ABC transmembrane type-1" evidence="12">
    <location>
        <begin position="720"/>
        <end position="1026"/>
    </location>
</feature>
<feature type="domain" description="ABC transporter" evidence="11">
    <location>
        <begin position="466"/>
        <end position="701"/>
    </location>
</feature>
<dbReference type="Pfam" id="PF00005">
    <property type="entry name" value="ABC_tran"/>
    <property type="match status" value="2"/>
</dbReference>
<dbReference type="InterPro" id="IPR000835">
    <property type="entry name" value="HTH_MarR-typ"/>
</dbReference>
<evidence type="ECO:0000256" key="1">
    <source>
        <dbReference type="ARBA" id="ARBA00004651"/>
    </source>
</evidence>
<evidence type="ECO:0000313" key="13">
    <source>
        <dbReference type="Ensembl" id="ENSJHYP00000000014.1"/>
    </source>
</evidence>
<organism evidence="13 14">
    <name type="scientific">Junco hyemalis</name>
    <name type="common">Dark-eyed junco</name>
    <dbReference type="NCBI Taxonomy" id="40217"/>
    <lineage>
        <taxon>Eukaryota</taxon>
        <taxon>Metazoa</taxon>
        <taxon>Chordata</taxon>
        <taxon>Craniata</taxon>
        <taxon>Vertebrata</taxon>
        <taxon>Euteleostomi</taxon>
        <taxon>Archelosauria</taxon>
        <taxon>Archosauria</taxon>
        <taxon>Dinosauria</taxon>
        <taxon>Saurischia</taxon>
        <taxon>Theropoda</taxon>
        <taxon>Coelurosauria</taxon>
        <taxon>Aves</taxon>
        <taxon>Neognathae</taxon>
        <taxon>Neoaves</taxon>
        <taxon>Telluraves</taxon>
        <taxon>Australaves</taxon>
        <taxon>Passeriformes</taxon>
        <taxon>Passerellidae</taxon>
        <taxon>Junco</taxon>
    </lineage>
</organism>
<dbReference type="InterPro" id="IPR011527">
    <property type="entry name" value="ABC1_TM_dom"/>
</dbReference>
<evidence type="ECO:0000256" key="9">
    <source>
        <dbReference type="ARBA" id="ARBA00024363"/>
    </source>
</evidence>
<protein>
    <recommendedName>
        <fullName evidence="15">ABC transporter ATP-binding protein</fullName>
    </recommendedName>
</protein>
<feature type="domain" description="ABC transmembrane type-1" evidence="12">
    <location>
        <begin position="109"/>
        <end position="431"/>
    </location>
</feature>
<dbReference type="InterPro" id="IPR027417">
    <property type="entry name" value="P-loop_NTPase"/>
</dbReference>
<dbReference type="SUPFAM" id="SSF52540">
    <property type="entry name" value="P-loop containing nucleoside triphosphate hydrolases"/>
    <property type="match status" value="2"/>
</dbReference>
<evidence type="ECO:0000256" key="10">
    <source>
        <dbReference type="SAM" id="Phobius"/>
    </source>
</evidence>
<feature type="transmembrane region" description="Helical" evidence="10">
    <location>
        <begin position="882"/>
        <end position="903"/>
    </location>
</feature>
<dbReference type="SMART" id="SM00347">
    <property type="entry name" value="HTH_MARR"/>
    <property type="match status" value="1"/>
</dbReference>
<dbReference type="Ensembl" id="ENSJHYT00000000018.1">
    <property type="protein sequence ID" value="ENSJHYP00000000014.1"/>
    <property type="gene ID" value="ENSJHYG00000000010.1"/>
</dbReference>
<feature type="transmembrane region" description="Helical" evidence="10">
    <location>
        <begin position="290"/>
        <end position="310"/>
    </location>
</feature>
<feature type="transmembrane region" description="Helical" evidence="10">
    <location>
        <begin position="191"/>
        <end position="213"/>
    </location>
</feature>
<proteinExistence type="inferred from homology"/>
<feature type="transmembrane region" description="Helical" evidence="10">
    <location>
        <begin position="715"/>
        <end position="736"/>
    </location>
</feature>
<dbReference type="PANTHER" id="PTHR43394">
    <property type="entry name" value="ATP-DEPENDENT PERMEASE MDL1, MITOCHONDRIAL"/>
    <property type="match status" value="1"/>
</dbReference>
<dbReference type="PANTHER" id="PTHR43394:SF1">
    <property type="entry name" value="ATP-BINDING CASSETTE SUB-FAMILY B MEMBER 10, MITOCHONDRIAL"/>
    <property type="match status" value="1"/>
</dbReference>
<keyword evidence="4 10" id="KW-0812">Transmembrane</keyword>
<evidence type="ECO:0000256" key="4">
    <source>
        <dbReference type="ARBA" id="ARBA00022692"/>
    </source>
</evidence>
<comment type="similarity">
    <text evidence="9">Belongs to the ABC transporter superfamily. ABCB family. Heavy Metal importer (TC 3.A.1.210) subfamily.</text>
</comment>
<dbReference type="CDD" id="cd18547">
    <property type="entry name" value="ABC_6TM_Tm288_like"/>
    <property type="match status" value="1"/>
</dbReference>
<feature type="transmembrane region" description="Helical" evidence="10">
    <location>
        <begin position="986"/>
        <end position="1007"/>
    </location>
</feature>
<evidence type="ECO:0000256" key="8">
    <source>
        <dbReference type="ARBA" id="ARBA00023136"/>
    </source>
</evidence>
<dbReference type="InterPro" id="IPR003593">
    <property type="entry name" value="AAA+_ATPase"/>
</dbReference>
<feature type="transmembrane region" description="Helical" evidence="10">
    <location>
        <begin position="375"/>
        <end position="396"/>
    </location>
</feature>
<feature type="transmembrane region" description="Helical" evidence="10">
    <location>
        <begin position="857"/>
        <end position="876"/>
    </location>
</feature>
<dbReference type="SUPFAM" id="SSF46785">
    <property type="entry name" value="Winged helix' DNA-binding domain"/>
    <property type="match status" value="1"/>
</dbReference>
<keyword evidence="3" id="KW-1003">Cell membrane</keyword>
<keyword evidence="7 10" id="KW-1133">Transmembrane helix</keyword>
<dbReference type="PROSITE" id="PS50893">
    <property type="entry name" value="ABC_TRANSPORTER_2"/>
    <property type="match status" value="2"/>
</dbReference>
<feature type="transmembrane region" description="Helical" evidence="10">
    <location>
        <begin position="780"/>
        <end position="811"/>
    </location>
</feature>
<reference evidence="13" key="1">
    <citation type="submission" date="2025-08" db="UniProtKB">
        <authorList>
            <consortium name="Ensembl"/>
        </authorList>
    </citation>
    <scope>IDENTIFICATION</scope>
</reference>
<dbReference type="InterPro" id="IPR003439">
    <property type="entry name" value="ABC_transporter-like_ATP-bd"/>
</dbReference>
<dbReference type="Pfam" id="PF00664">
    <property type="entry name" value="ABC_membrane"/>
    <property type="match status" value="2"/>
</dbReference>
<evidence type="ECO:0000256" key="6">
    <source>
        <dbReference type="ARBA" id="ARBA00022840"/>
    </source>
</evidence>
<dbReference type="GO" id="GO:0016887">
    <property type="term" value="F:ATP hydrolysis activity"/>
    <property type="evidence" value="ECO:0007669"/>
    <property type="project" value="InterPro"/>
</dbReference>
<dbReference type="CDD" id="cd18548">
    <property type="entry name" value="ABC_6TM_Tm287_like"/>
    <property type="match status" value="1"/>
</dbReference>
<feature type="transmembrane region" description="Helical" evidence="10">
    <location>
        <begin position="258"/>
        <end position="278"/>
    </location>
</feature>
<dbReference type="GO" id="GO:0005524">
    <property type="term" value="F:ATP binding"/>
    <property type="evidence" value="ECO:0007669"/>
    <property type="project" value="UniProtKB-KW"/>
</dbReference>
<dbReference type="InterPro" id="IPR036640">
    <property type="entry name" value="ABC1_TM_sf"/>
</dbReference>
<dbReference type="OMA" id="NESEYML"/>
<dbReference type="PROSITE" id="PS50929">
    <property type="entry name" value="ABC_TM1F"/>
    <property type="match status" value="2"/>
</dbReference>
<reference evidence="13" key="2">
    <citation type="submission" date="2025-09" db="UniProtKB">
        <authorList>
            <consortium name="Ensembl"/>
        </authorList>
    </citation>
    <scope>IDENTIFICATION</scope>
</reference>
<keyword evidence="8 10" id="KW-0472">Membrane</keyword>
<keyword evidence="6" id="KW-0067">ATP-binding</keyword>
<evidence type="ECO:0000256" key="5">
    <source>
        <dbReference type="ARBA" id="ARBA00022741"/>
    </source>
</evidence>
<dbReference type="PROSITE" id="PS00211">
    <property type="entry name" value="ABC_TRANSPORTER_1"/>
    <property type="match status" value="2"/>
</dbReference>
<evidence type="ECO:0000259" key="11">
    <source>
        <dbReference type="PROSITE" id="PS50893"/>
    </source>
</evidence>
<accession>A0A8C5I9K0</accession>
<dbReference type="Proteomes" id="UP000694408">
    <property type="component" value="Unplaced"/>
</dbReference>
<keyword evidence="5" id="KW-0547">Nucleotide-binding</keyword>
<dbReference type="Pfam" id="PF12802">
    <property type="entry name" value="MarR_2"/>
    <property type="match status" value="1"/>
</dbReference>
<dbReference type="InterPro" id="IPR036388">
    <property type="entry name" value="WH-like_DNA-bd_sf"/>
</dbReference>
<comment type="subcellular location">
    <subcellularLocation>
        <location evidence="1">Cell membrane</location>
        <topology evidence="1">Multi-pass membrane protein</topology>
    </subcellularLocation>
</comment>
<keyword evidence="2" id="KW-0813">Transport</keyword>
<evidence type="ECO:0008006" key="15">
    <source>
        <dbReference type="Google" id="ProtNLM"/>
    </source>
</evidence>
<dbReference type="InterPro" id="IPR036390">
    <property type="entry name" value="WH_DNA-bd_sf"/>
</dbReference>
<dbReference type="Gene3D" id="1.10.10.10">
    <property type="entry name" value="Winged helix-like DNA-binding domain superfamily/Winged helix DNA-binding domain"/>
    <property type="match status" value="1"/>
</dbReference>
<dbReference type="SMART" id="SM00382">
    <property type="entry name" value="AAA"/>
    <property type="match status" value="2"/>
</dbReference>
<dbReference type="InterPro" id="IPR039421">
    <property type="entry name" value="Type_1_exporter"/>
</dbReference>
<dbReference type="Gene3D" id="3.40.50.300">
    <property type="entry name" value="P-loop containing nucleotide triphosphate hydrolases"/>
    <property type="match status" value="2"/>
</dbReference>
<name>A0A8C5I9K0_JUNHY</name>
<keyword evidence="14" id="KW-1185">Reference proteome</keyword>
<dbReference type="InterPro" id="IPR017871">
    <property type="entry name" value="ABC_transporter-like_CS"/>
</dbReference>
<dbReference type="GO" id="GO:0003700">
    <property type="term" value="F:DNA-binding transcription factor activity"/>
    <property type="evidence" value="ECO:0007669"/>
    <property type="project" value="InterPro"/>
</dbReference>
<dbReference type="GO" id="GO:0005886">
    <property type="term" value="C:plasma membrane"/>
    <property type="evidence" value="ECO:0007669"/>
    <property type="project" value="UniProtKB-SubCell"/>
</dbReference>
<evidence type="ECO:0000313" key="14">
    <source>
        <dbReference type="Proteomes" id="UP000694408"/>
    </source>
</evidence>
<feature type="transmembrane region" description="Helical" evidence="10">
    <location>
        <begin position="408"/>
        <end position="429"/>
    </location>
</feature>
<dbReference type="CDD" id="cd03254">
    <property type="entry name" value="ABCC_Glucan_exporter_like"/>
    <property type="match status" value="1"/>
</dbReference>
<dbReference type="SUPFAM" id="SSF90123">
    <property type="entry name" value="ABC transporter transmembrane region"/>
    <property type="match status" value="2"/>
</dbReference>
<sequence length="1304" mass="144013">MCRKSDEYYAKLFADVTCIFWEHQPRPFGNGSFGRGEPKIIIYLDNHPEGANPGTLSEYLNVGTGRIGNALKDLEEKGLIERSKESKDKRKTVIKMLKLYKKFRPIDWVLTFLIIGLTIVQVWCTMLLVDYVQDITKSIIYLNYQNQISSILPSGMSIGDISFAQILQMMTQNPGTIQTATTGDIWFNGGMMVLVATGAAGCQFVIAVLAAYISSNFATTLRTEVNTKISNFSLAEINKFSTASLVTRATNDVQQVQMANLLVMRMVFAAPVTAIWAICKVQASSWQLTIAAAVGIVFLVICIIILMTFVMPKFKIMQKFIDKVNAVTGENLTGIRVVRAYNAEDYQESKFEKANKDLTKTQLFTGRMLGLMSPIMTLVMNGLTLAVYWIGAGLIAGNEIDYATVQAFTMLCTQIVMAFLMLMMMFILLPRANVCAKRIQEVIDTEVSVKDPEVEKTLVKGEEGTITFDHVSFAYPDAEADILQDISFTAKKGQTIAFIGSTGSGKSTLVNLVTRFYDVTKGSITIDGVDVKDMKQSTLRGLVGFVPQKGLLFSGTIKSNIKFGNSNASDKDVEQACKIACADEFISKMEKGYDSPITRGGTNVSGGQRQRLCIARAIATKPEFLVFDDSFSALDFKTDKQVRENLAKSQKDVTKLIVAQRIGTIMDADTIVVLSEGKVVGKGTHKELLQNSDKKMTKEQMKSTIKGIMSNGSKYMPWIVVALICIIGMVVLSIFAPNILSDFTNLITNYSNPSKTTIEGFNGVIINAGDSKAFMENVGIYGGILIGLYAGNAVLGYCASFIMTSVSQYFAKDLRTAMSKKINRLPLSYFDTRQYGDILSVVTNDIDQLGQSMQQSISMMFQSIFTLIGALIAMFVTSWQMAITVLCTLPLMIAFMAFALILANPQFIRRQKKLGEIEGEVEETYNGQLVIKAFNAQDKTNAAFEKSNHELKRTMFLAEICGGTMQPFMSLISYVAYAAVFVTGGLLLNAQVVGFTYGTITAFMIYINLFQSPLSQIAQALNQMQMGVASGNRVFEFLGAKEQENDSNLPSVFEDKNGKEVVKGAVEFNHVNFSYDDSRVIIPDFSASIKPGMKVAIVGPTGAGKTTLVNLLMRFYEVNGGSISIDGIPTKDMQRKEVRDVFGMVLQDTWVFAGTLRENLVYNTPNVTDEQIQQAIHDAHLVHYVRTLPGGLDYYIEDGNTISGGQRQLITIARAMIKNAPLLILDEATSNVDTRTEEKIEESMDRLTKGRTSFVIAHRLSTIRNADLILVMKDGNIIEQGTHDSLMNQNGFYASLYNSQFSME</sequence>
<evidence type="ECO:0000259" key="12">
    <source>
        <dbReference type="PROSITE" id="PS50929"/>
    </source>
</evidence>
<evidence type="ECO:0000256" key="3">
    <source>
        <dbReference type="ARBA" id="ARBA00022475"/>
    </source>
</evidence>
<feature type="transmembrane region" description="Helical" evidence="10">
    <location>
        <begin position="956"/>
        <end position="980"/>
    </location>
</feature>
<feature type="transmembrane region" description="Helical" evidence="10">
    <location>
        <begin position="108"/>
        <end position="129"/>
    </location>
</feature>
<feature type="domain" description="ABC transporter" evidence="11">
    <location>
        <begin position="1066"/>
        <end position="1299"/>
    </location>
</feature>
<dbReference type="GO" id="GO:0015421">
    <property type="term" value="F:ABC-type oligopeptide transporter activity"/>
    <property type="evidence" value="ECO:0007669"/>
    <property type="project" value="TreeGrafter"/>
</dbReference>
<dbReference type="FunFam" id="3.40.50.300:FF:000287">
    <property type="entry name" value="Multidrug ABC transporter ATP-binding protein"/>
    <property type="match status" value="1"/>
</dbReference>